<evidence type="ECO:0000259" key="1">
    <source>
        <dbReference type="Pfam" id="PF07603"/>
    </source>
</evidence>
<feature type="domain" description="Lcl C-terminal" evidence="1">
    <location>
        <begin position="26"/>
        <end position="140"/>
    </location>
</feature>
<reference evidence="2" key="1">
    <citation type="submission" date="2016-10" db="EMBL/GenBank/DDBJ databases">
        <authorList>
            <person name="de Groot N.N."/>
        </authorList>
    </citation>
    <scope>NUCLEOTIDE SEQUENCE</scope>
</reference>
<organism evidence="2">
    <name type="scientific">hydrothermal vent metagenome</name>
    <dbReference type="NCBI Taxonomy" id="652676"/>
    <lineage>
        <taxon>unclassified sequences</taxon>
        <taxon>metagenomes</taxon>
        <taxon>ecological metagenomes</taxon>
    </lineage>
</organism>
<name>A0A1W1D3U8_9ZZZZ</name>
<gene>
    <name evidence="2" type="ORF">MNB_SM-3-2</name>
</gene>
<sequence>MKKKLIGVLLLSNLLFAGFIRDDGKGVVFDTTTHLMWQDSQDDVNGSKTWGEAIVYCENLEYASYDDWYLPNINELLTIVDIHQSDPAINSHFVYKESYPPYWSSTASVDDSNYAFSVNFDIGSFGESSKTNQVNVRCVRRVVE</sequence>
<evidence type="ECO:0000313" key="2">
    <source>
        <dbReference type="EMBL" id="SFV75274.1"/>
    </source>
</evidence>
<dbReference type="Pfam" id="PF07603">
    <property type="entry name" value="Lcl_C"/>
    <property type="match status" value="1"/>
</dbReference>
<dbReference type="InterPro" id="IPR011460">
    <property type="entry name" value="Lcl_C"/>
</dbReference>
<dbReference type="PANTHER" id="PTHR35812">
    <property type="entry name" value="LIPOPROTEIN"/>
    <property type="match status" value="1"/>
</dbReference>
<dbReference type="EMBL" id="FPHP01000027">
    <property type="protein sequence ID" value="SFV75274.1"/>
    <property type="molecule type" value="Genomic_DNA"/>
</dbReference>
<accession>A0A1W1D3U8</accession>
<proteinExistence type="predicted"/>
<dbReference type="PANTHER" id="PTHR35812:SF1">
    <property type="entry name" value="LIPOPROTEIN"/>
    <property type="match status" value="1"/>
</dbReference>
<dbReference type="AlphaFoldDB" id="A0A1W1D3U8"/>
<protein>
    <recommendedName>
        <fullName evidence="1">Lcl C-terminal domain-containing protein</fullName>
    </recommendedName>
</protein>